<evidence type="ECO:0000313" key="7">
    <source>
        <dbReference type="Proteomes" id="UP001597301"/>
    </source>
</evidence>
<comment type="caution">
    <text evidence="6">The sequence shown here is derived from an EMBL/GenBank/DDBJ whole genome shotgun (WGS) entry which is preliminary data.</text>
</comment>
<keyword evidence="7" id="KW-1185">Reference proteome</keyword>
<feature type="domain" description="HTH tetR-type" evidence="5">
    <location>
        <begin position="7"/>
        <end position="67"/>
    </location>
</feature>
<evidence type="ECO:0000259" key="5">
    <source>
        <dbReference type="PROSITE" id="PS50977"/>
    </source>
</evidence>
<dbReference type="PROSITE" id="PS50977">
    <property type="entry name" value="HTH_TETR_2"/>
    <property type="match status" value="1"/>
</dbReference>
<reference evidence="7" key="1">
    <citation type="journal article" date="2019" name="Int. J. Syst. Evol. Microbiol.">
        <title>The Global Catalogue of Microorganisms (GCM) 10K type strain sequencing project: providing services to taxonomists for standard genome sequencing and annotation.</title>
        <authorList>
            <consortium name="The Broad Institute Genomics Platform"/>
            <consortium name="The Broad Institute Genome Sequencing Center for Infectious Disease"/>
            <person name="Wu L."/>
            <person name="Ma J."/>
        </authorList>
    </citation>
    <scope>NUCLEOTIDE SEQUENCE [LARGE SCALE GENOMIC DNA]</scope>
    <source>
        <strain evidence="7">CGMCC 1.12295</strain>
    </source>
</reference>
<accession>A0ABW4KL91</accession>
<dbReference type="InterPro" id="IPR050109">
    <property type="entry name" value="HTH-type_TetR-like_transc_reg"/>
</dbReference>
<name>A0ABW4KL91_9BACI</name>
<dbReference type="Proteomes" id="UP001597301">
    <property type="component" value="Unassembled WGS sequence"/>
</dbReference>
<dbReference type="InterPro" id="IPR041479">
    <property type="entry name" value="TetR_CgmR_C"/>
</dbReference>
<organism evidence="6 7">
    <name type="scientific">Siminovitchia sediminis</name>
    <dbReference type="NCBI Taxonomy" id="1274353"/>
    <lineage>
        <taxon>Bacteria</taxon>
        <taxon>Bacillati</taxon>
        <taxon>Bacillota</taxon>
        <taxon>Bacilli</taxon>
        <taxon>Bacillales</taxon>
        <taxon>Bacillaceae</taxon>
        <taxon>Siminovitchia</taxon>
    </lineage>
</organism>
<keyword evidence="3" id="KW-0804">Transcription</keyword>
<dbReference type="Pfam" id="PF00440">
    <property type="entry name" value="TetR_N"/>
    <property type="match status" value="1"/>
</dbReference>
<dbReference type="PANTHER" id="PTHR30055:SF234">
    <property type="entry name" value="HTH-TYPE TRANSCRIPTIONAL REGULATOR BETI"/>
    <property type="match status" value="1"/>
</dbReference>
<keyword evidence="2 4" id="KW-0238">DNA-binding</keyword>
<evidence type="ECO:0000256" key="3">
    <source>
        <dbReference type="ARBA" id="ARBA00023163"/>
    </source>
</evidence>
<dbReference type="Pfam" id="PF17937">
    <property type="entry name" value="TetR_C_28"/>
    <property type="match status" value="1"/>
</dbReference>
<dbReference type="SUPFAM" id="SSF48498">
    <property type="entry name" value="Tetracyclin repressor-like, C-terminal domain"/>
    <property type="match status" value="1"/>
</dbReference>
<dbReference type="InterPro" id="IPR036271">
    <property type="entry name" value="Tet_transcr_reg_TetR-rel_C_sf"/>
</dbReference>
<evidence type="ECO:0000256" key="1">
    <source>
        <dbReference type="ARBA" id="ARBA00023015"/>
    </source>
</evidence>
<keyword evidence="1" id="KW-0805">Transcription regulation</keyword>
<evidence type="ECO:0000313" key="6">
    <source>
        <dbReference type="EMBL" id="MFD1708273.1"/>
    </source>
</evidence>
<dbReference type="Gene3D" id="1.10.357.10">
    <property type="entry name" value="Tetracycline Repressor, domain 2"/>
    <property type="match status" value="1"/>
</dbReference>
<dbReference type="InterPro" id="IPR001647">
    <property type="entry name" value="HTH_TetR"/>
</dbReference>
<dbReference type="PANTHER" id="PTHR30055">
    <property type="entry name" value="HTH-TYPE TRANSCRIPTIONAL REGULATOR RUTR"/>
    <property type="match status" value="1"/>
</dbReference>
<evidence type="ECO:0000256" key="2">
    <source>
        <dbReference type="ARBA" id="ARBA00023125"/>
    </source>
</evidence>
<dbReference type="InterPro" id="IPR009057">
    <property type="entry name" value="Homeodomain-like_sf"/>
</dbReference>
<dbReference type="RefSeq" id="WP_380775378.1">
    <property type="nucleotide sequence ID" value="NZ_JBHUEO010000066.1"/>
</dbReference>
<protein>
    <submittedName>
        <fullName evidence="6">TetR/AcrR family transcriptional regulator</fullName>
    </submittedName>
</protein>
<sequence>METVKPHNTREKILIEALKLVQREGFTRLTIERVAKEADLSKGGLLYHFPSKEKLEEGMIEYVMEKSNMNLEKKLSVEEDTPGRWLRGYAKAMFEEAGLQELTSPGLLATMISNPAFVDSWRKEYKKWHENVRTDSQDVLLGTIIFLAIDGLWYADLLDLNPPKGEFRQQLFEALLKLIKLDSTKNFLDLIE</sequence>
<dbReference type="SUPFAM" id="SSF46689">
    <property type="entry name" value="Homeodomain-like"/>
    <property type="match status" value="1"/>
</dbReference>
<gene>
    <name evidence="6" type="ORF">ACFSCZ_16270</name>
</gene>
<dbReference type="EMBL" id="JBHUEO010000066">
    <property type="protein sequence ID" value="MFD1708273.1"/>
    <property type="molecule type" value="Genomic_DNA"/>
</dbReference>
<feature type="DNA-binding region" description="H-T-H motif" evidence="4">
    <location>
        <begin position="30"/>
        <end position="49"/>
    </location>
</feature>
<dbReference type="PRINTS" id="PR00455">
    <property type="entry name" value="HTHTETR"/>
</dbReference>
<proteinExistence type="predicted"/>
<evidence type="ECO:0000256" key="4">
    <source>
        <dbReference type="PROSITE-ProRule" id="PRU00335"/>
    </source>
</evidence>